<dbReference type="Gene3D" id="2.60.40.640">
    <property type="match status" value="2"/>
</dbReference>
<feature type="domain" description="Arrestin C-terminal-like" evidence="3">
    <location>
        <begin position="157"/>
        <end position="263"/>
    </location>
</feature>
<dbReference type="AlphaFoldDB" id="A0A9P0BFS6"/>
<dbReference type="SUPFAM" id="SSF81296">
    <property type="entry name" value="E set domains"/>
    <property type="match status" value="2"/>
</dbReference>
<evidence type="ECO:0000256" key="2">
    <source>
        <dbReference type="ARBA" id="ARBA00022606"/>
    </source>
</evidence>
<dbReference type="Proteomes" id="UP001154078">
    <property type="component" value="Chromosome 8"/>
</dbReference>
<sequence>MSCQILLDNYTGSYKTGDTIKGRFQVNLNSRKDIRGIKILIKCKERTEWTVDVLYTGNNEILYSELKVRGDGKIEAGQHTFPFTYFISPDLPSTYNGSYGSIYYYIKGVVDRPLKFDYKDKVYFSVFSPIDFNVLGGYLQEPKEAGDEKSVCSLCCAGGPVSCDVYLDKYAFVIGETINVKIKILNVSNVSVDGVRVNLTQRVTSSVNYPHSDSRYETDTIAENEHSALEACGAHEFVVSCELDGCHSDLDVEHFPKIGHIQLVNQPITEQLYTQPQPRQDEWEEVDVAVNIAEDVDGTIGKRSTSIPT</sequence>
<dbReference type="InterPro" id="IPR011021">
    <property type="entry name" value="Arrestin-like_N"/>
</dbReference>
<dbReference type="OrthoDB" id="2333384at2759"/>
<reference evidence="4" key="1">
    <citation type="submission" date="2021-12" db="EMBL/GenBank/DDBJ databases">
        <authorList>
            <person name="King R."/>
        </authorList>
    </citation>
    <scope>NUCLEOTIDE SEQUENCE</scope>
</reference>
<dbReference type="Pfam" id="PF00339">
    <property type="entry name" value="Arrestin_N"/>
    <property type="match status" value="1"/>
</dbReference>
<name>A0A9P0BFS6_BRAAE</name>
<evidence type="ECO:0000256" key="1">
    <source>
        <dbReference type="ARBA" id="ARBA00005298"/>
    </source>
</evidence>
<dbReference type="InterPro" id="IPR014752">
    <property type="entry name" value="Arrestin-like_C"/>
</dbReference>
<gene>
    <name evidence="4" type="ORF">MELIAE_LOCUS11454</name>
</gene>
<dbReference type="InterPro" id="IPR011022">
    <property type="entry name" value="Arrestin_C-like"/>
</dbReference>
<dbReference type="SMART" id="SM01017">
    <property type="entry name" value="Arrestin_C"/>
    <property type="match status" value="1"/>
</dbReference>
<dbReference type="PANTHER" id="PTHR11188">
    <property type="entry name" value="ARRESTIN DOMAIN CONTAINING PROTEIN"/>
    <property type="match status" value="1"/>
</dbReference>
<evidence type="ECO:0000313" key="4">
    <source>
        <dbReference type="EMBL" id="CAH0562296.1"/>
    </source>
</evidence>
<accession>A0A9P0BFS6</accession>
<dbReference type="InterPro" id="IPR050357">
    <property type="entry name" value="Arrestin_domain-protein"/>
</dbReference>
<protein>
    <recommendedName>
        <fullName evidence="3">Arrestin C-terminal-like domain-containing protein</fullName>
    </recommendedName>
</protein>
<keyword evidence="5" id="KW-1185">Reference proteome</keyword>
<proteinExistence type="inferred from homology"/>
<comment type="similarity">
    <text evidence="1">Belongs to the arrestin family.</text>
</comment>
<dbReference type="Pfam" id="PF02752">
    <property type="entry name" value="Arrestin_C"/>
    <property type="match status" value="1"/>
</dbReference>
<dbReference type="GO" id="GO:0015031">
    <property type="term" value="P:protein transport"/>
    <property type="evidence" value="ECO:0007669"/>
    <property type="project" value="TreeGrafter"/>
</dbReference>
<keyword evidence="2" id="KW-0716">Sensory transduction</keyword>
<evidence type="ECO:0000313" key="5">
    <source>
        <dbReference type="Proteomes" id="UP001154078"/>
    </source>
</evidence>
<dbReference type="EMBL" id="OV121139">
    <property type="protein sequence ID" value="CAH0562296.1"/>
    <property type="molecule type" value="Genomic_DNA"/>
</dbReference>
<dbReference type="InterPro" id="IPR014756">
    <property type="entry name" value="Ig_E-set"/>
</dbReference>
<organism evidence="4 5">
    <name type="scientific">Brassicogethes aeneus</name>
    <name type="common">Rape pollen beetle</name>
    <name type="synonym">Meligethes aeneus</name>
    <dbReference type="NCBI Taxonomy" id="1431903"/>
    <lineage>
        <taxon>Eukaryota</taxon>
        <taxon>Metazoa</taxon>
        <taxon>Ecdysozoa</taxon>
        <taxon>Arthropoda</taxon>
        <taxon>Hexapoda</taxon>
        <taxon>Insecta</taxon>
        <taxon>Pterygota</taxon>
        <taxon>Neoptera</taxon>
        <taxon>Endopterygota</taxon>
        <taxon>Coleoptera</taxon>
        <taxon>Polyphaga</taxon>
        <taxon>Cucujiformia</taxon>
        <taxon>Nitidulidae</taxon>
        <taxon>Meligethinae</taxon>
        <taxon>Brassicogethes</taxon>
    </lineage>
</organism>
<dbReference type="GO" id="GO:0005737">
    <property type="term" value="C:cytoplasm"/>
    <property type="evidence" value="ECO:0007669"/>
    <property type="project" value="TreeGrafter"/>
</dbReference>
<dbReference type="PANTHER" id="PTHR11188:SF176">
    <property type="entry name" value="ARRESTIN DOMAIN-CONTAINING PROTEIN 1"/>
    <property type="match status" value="1"/>
</dbReference>
<evidence type="ECO:0000259" key="3">
    <source>
        <dbReference type="SMART" id="SM01017"/>
    </source>
</evidence>